<evidence type="ECO:0000256" key="12">
    <source>
        <dbReference type="ARBA" id="ARBA00023180"/>
    </source>
</evidence>
<dbReference type="GO" id="GO:0046872">
    <property type="term" value="F:metal ion binding"/>
    <property type="evidence" value="ECO:0007669"/>
    <property type="project" value="UniProtKB-KW"/>
</dbReference>
<dbReference type="OrthoDB" id="9798714at2"/>
<protein>
    <submittedName>
        <fullName evidence="14">TraB/GumN family protein</fullName>
    </submittedName>
</protein>
<evidence type="ECO:0000256" key="1">
    <source>
        <dbReference type="ARBA" id="ARBA00001936"/>
    </source>
</evidence>
<evidence type="ECO:0000256" key="6">
    <source>
        <dbReference type="ARBA" id="ARBA00022723"/>
    </source>
</evidence>
<feature type="chain" id="PRO_5020281495" evidence="13">
    <location>
        <begin position="20"/>
        <end position="292"/>
    </location>
</feature>
<dbReference type="Proteomes" id="UP000297031">
    <property type="component" value="Chromosome"/>
</dbReference>
<keyword evidence="8" id="KW-0378">Hydrolase</keyword>
<keyword evidence="11" id="KW-0472">Membrane</keyword>
<dbReference type="PANTHER" id="PTHR31120">
    <property type="entry name" value="METALLOPROTEASE TIKI"/>
    <property type="match status" value="1"/>
</dbReference>
<dbReference type="RefSeq" id="WP_123394982.1">
    <property type="nucleotide sequence ID" value="NZ_CP039393.1"/>
</dbReference>
<evidence type="ECO:0000256" key="2">
    <source>
        <dbReference type="ARBA" id="ARBA00001941"/>
    </source>
</evidence>
<keyword evidence="10" id="KW-0482">Metalloprotease</keyword>
<evidence type="ECO:0000256" key="7">
    <source>
        <dbReference type="ARBA" id="ARBA00022729"/>
    </source>
</evidence>
<evidence type="ECO:0000256" key="11">
    <source>
        <dbReference type="ARBA" id="ARBA00023136"/>
    </source>
</evidence>
<comment type="subcellular location">
    <subcellularLocation>
        <location evidence="3">Membrane</location>
        <topology evidence="3">Single-pass type I membrane protein</topology>
    </subcellularLocation>
</comment>
<dbReference type="GO" id="GO:0016020">
    <property type="term" value="C:membrane"/>
    <property type="evidence" value="ECO:0007669"/>
    <property type="project" value="UniProtKB-SubCell"/>
</dbReference>
<reference evidence="14 15" key="1">
    <citation type="submission" date="2019-02" db="EMBL/GenBank/DDBJ databases">
        <title>Isolation and identification of novel species under the genus Muribaculum.</title>
        <authorList>
            <person name="Miyake S."/>
            <person name="Ding Y."/>
            <person name="Low A."/>
            <person name="Soh M."/>
            <person name="Seedorf H."/>
        </authorList>
    </citation>
    <scope>NUCLEOTIDE SEQUENCE [LARGE SCALE GENOMIC DNA]</scope>
    <source>
        <strain evidence="14 15">TLL-A4</strain>
    </source>
</reference>
<keyword evidence="4" id="KW-0645">Protease</keyword>
<name>A0A4P7VR82_9BACT</name>
<dbReference type="GO" id="GO:0004222">
    <property type="term" value="F:metalloendopeptidase activity"/>
    <property type="evidence" value="ECO:0007669"/>
    <property type="project" value="TreeGrafter"/>
</dbReference>
<comment type="cofactor">
    <cofactor evidence="2">
        <name>Co(2+)</name>
        <dbReference type="ChEBI" id="CHEBI:48828"/>
    </cofactor>
</comment>
<evidence type="ECO:0000256" key="9">
    <source>
        <dbReference type="ARBA" id="ARBA00022989"/>
    </source>
</evidence>
<accession>A0A4P7VR82</accession>
<dbReference type="KEGG" id="mgod:E7746_13650"/>
<evidence type="ECO:0000256" key="4">
    <source>
        <dbReference type="ARBA" id="ARBA00022670"/>
    </source>
</evidence>
<keyword evidence="6" id="KW-0479">Metal-binding</keyword>
<evidence type="ECO:0000313" key="15">
    <source>
        <dbReference type="Proteomes" id="UP000297031"/>
    </source>
</evidence>
<gene>
    <name evidence="14" type="ORF">E7746_13650</name>
</gene>
<keyword evidence="5" id="KW-0812">Transmembrane</keyword>
<organism evidence="14 15">
    <name type="scientific">Muribaculum gordoncarteri</name>
    <dbReference type="NCBI Taxonomy" id="2530390"/>
    <lineage>
        <taxon>Bacteria</taxon>
        <taxon>Pseudomonadati</taxon>
        <taxon>Bacteroidota</taxon>
        <taxon>Bacteroidia</taxon>
        <taxon>Bacteroidales</taxon>
        <taxon>Muribaculaceae</taxon>
        <taxon>Muribaculum</taxon>
    </lineage>
</organism>
<keyword evidence="7 13" id="KW-0732">Signal</keyword>
<feature type="signal peptide" evidence="13">
    <location>
        <begin position="1"/>
        <end position="19"/>
    </location>
</feature>
<evidence type="ECO:0000256" key="8">
    <source>
        <dbReference type="ARBA" id="ARBA00022801"/>
    </source>
</evidence>
<dbReference type="InterPro" id="IPR040230">
    <property type="entry name" value="TIKI1/2-like"/>
</dbReference>
<dbReference type="PROSITE" id="PS51257">
    <property type="entry name" value="PROKAR_LIPOPROTEIN"/>
    <property type="match status" value="1"/>
</dbReference>
<evidence type="ECO:0000256" key="10">
    <source>
        <dbReference type="ARBA" id="ARBA00023049"/>
    </source>
</evidence>
<keyword evidence="15" id="KW-1185">Reference proteome</keyword>
<comment type="cofactor">
    <cofactor evidence="1">
        <name>Mn(2+)</name>
        <dbReference type="ChEBI" id="CHEBI:29035"/>
    </cofactor>
</comment>
<proteinExistence type="predicted"/>
<dbReference type="GO" id="GO:0006508">
    <property type="term" value="P:proteolysis"/>
    <property type="evidence" value="ECO:0007669"/>
    <property type="project" value="UniProtKB-KW"/>
</dbReference>
<evidence type="ECO:0000256" key="5">
    <source>
        <dbReference type="ARBA" id="ARBA00022692"/>
    </source>
</evidence>
<dbReference type="GO" id="GO:0030178">
    <property type="term" value="P:negative regulation of Wnt signaling pathway"/>
    <property type="evidence" value="ECO:0007669"/>
    <property type="project" value="InterPro"/>
</dbReference>
<dbReference type="CDD" id="cd14789">
    <property type="entry name" value="Tiki"/>
    <property type="match status" value="1"/>
</dbReference>
<keyword evidence="9" id="KW-1133">Transmembrane helix</keyword>
<dbReference type="InterPro" id="IPR002816">
    <property type="entry name" value="TraB/PrgY/GumN_fam"/>
</dbReference>
<sequence length="292" mass="31853">MKKLFLTLAVIVASMSCNAQLLWKVSGNGVKGDSYLFGTHHVAPVDMLDKTPGFNDALKGVDAVYGEIDMALMVSPEAQQSILSLAMAPADSTLNKLYTTEQYDSINAVLKKYTSGMATLDQLNMLKPSMVATQIAMFQNMVAFPGFNASQQLDQTVQLKAKELGKAIKDFETVEFQMNLLFGDPIADQAEGLLKAARTDEEAIGHVKELARAYTEGDLAAIEKVMFAPEIGMDEETAKHMLYDRNDNWIKTIKDAVGHESIMVAVGIGHLVGERGLIKQLQDAGYTVTPVK</sequence>
<dbReference type="EMBL" id="CP039393">
    <property type="protein sequence ID" value="QCD36847.1"/>
    <property type="molecule type" value="Genomic_DNA"/>
</dbReference>
<evidence type="ECO:0000256" key="13">
    <source>
        <dbReference type="SAM" id="SignalP"/>
    </source>
</evidence>
<dbReference type="PANTHER" id="PTHR31120:SF6">
    <property type="entry name" value="METALLOPROTEASE TIKI HOMOLOG"/>
    <property type="match status" value="1"/>
</dbReference>
<keyword evidence="12" id="KW-0325">Glycoprotein</keyword>
<evidence type="ECO:0000313" key="14">
    <source>
        <dbReference type="EMBL" id="QCD36847.1"/>
    </source>
</evidence>
<evidence type="ECO:0000256" key="3">
    <source>
        <dbReference type="ARBA" id="ARBA00004479"/>
    </source>
</evidence>
<dbReference type="AlphaFoldDB" id="A0A4P7VR82"/>
<dbReference type="Pfam" id="PF01963">
    <property type="entry name" value="TraB_PrgY_gumN"/>
    <property type="match status" value="1"/>
</dbReference>